<dbReference type="EMBL" id="CP133720">
    <property type="protein sequence ID" value="WMW79614.1"/>
    <property type="molecule type" value="Genomic_DNA"/>
</dbReference>
<organism evidence="1 2">
    <name type="scientific">Undibacterium cyanobacteriorum</name>
    <dbReference type="NCBI Taxonomy" id="3073561"/>
    <lineage>
        <taxon>Bacteria</taxon>
        <taxon>Pseudomonadati</taxon>
        <taxon>Pseudomonadota</taxon>
        <taxon>Betaproteobacteria</taxon>
        <taxon>Burkholderiales</taxon>
        <taxon>Oxalobacteraceae</taxon>
        <taxon>Undibacterium</taxon>
    </lineage>
</organism>
<keyword evidence="2" id="KW-1185">Reference proteome</keyword>
<reference evidence="1" key="1">
    <citation type="submission" date="2023-09" db="EMBL/GenBank/DDBJ databases">
        <title>Undibacterium sp. 20NA77.5 isolated from freshwater.</title>
        <authorList>
            <person name="Le V."/>
            <person name="Ko S.-R."/>
            <person name="Ahn C.-Y."/>
            <person name="Oh H.-M."/>
        </authorList>
    </citation>
    <scope>NUCLEOTIDE SEQUENCE</scope>
    <source>
        <strain evidence="1">20NA77.5</strain>
    </source>
</reference>
<proteinExistence type="predicted"/>
<name>A0ABY9RG29_9BURK</name>
<gene>
    <name evidence="1" type="ORF">RF679_13260</name>
</gene>
<dbReference type="Proteomes" id="UP001181355">
    <property type="component" value="Chromosome"/>
</dbReference>
<accession>A0ABY9RG29</accession>
<sequence length="109" mass="12438">MTLTMFSLCAFADNRELLQAKFTKPHLPPERVIELAKKYLHQEKQVDLKNYKLGRVDFTYYSPVDRPNSIDAIGWTVGFECKQEAVPGCDLLLGISNDTKPKFTLYPGL</sequence>
<protein>
    <submittedName>
        <fullName evidence="1">Uncharacterized protein</fullName>
    </submittedName>
</protein>
<dbReference type="RefSeq" id="WP_309481109.1">
    <property type="nucleotide sequence ID" value="NZ_CP133720.1"/>
</dbReference>
<evidence type="ECO:0000313" key="2">
    <source>
        <dbReference type="Proteomes" id="UP001181355"/>
    </source>
</evidence>
<evidence type="ECO:0000313" key="1">
    <source>
        <dbReference type="EMBL" id="WMW79614.1"/>
    </source>
</evidence>